<dbReference type="AlphaFoldDB" id="A0A2P8G8M0"/>
<proteinExistence type="predicted"/>
<organism evidence="1 2">
    <name type="scientific">Dyadobacter jiangsuensis</name>
    <dbReference type="NCBI Taxonomy" id="1591085"/>
    <lineage>
        <taxon>Bacteria</taxon>
        <taxon>Pseudomonadati</taxon>
        <taxon>Bacteroidota</taxon>
        <taxon>Cytophagia</taxon>
        <taxon>Cytophagales</taxon>
        <taxon>Spirosomataceae</taxon>
        <taxon>Dyadobacter</taxon>
    </lineage>
</organism>
<protein>
    <submittedName>
        <fullName evidence="1">Uncharacterized protein</fullName>
    </submittedName>
</protein>
<accession>A0A2P8G8M0</accession>
<keyword evidence="2" id="KW-1185">Reference proteome</keyword>
<reference evidence="1 2" key="1">
    <citation type="submission" date="2018-03" db="EMBL/GenBank/DDBJ databases">
        <title>Genomic Encyclopedia of Archaeal and Bacterial Type Strains, Phase II (KMG-II): from individual species to whole genera.</title>
        <authorList>
            <person name="Goeker M."/>
        </authorList>
    </citation>
    <scope>NUCLEOTIDE SEQUENCE [LARGE SCALE GENOMIC DNA]</scope>
    <source>
        <strain evidence="1 2">DSM 29057</strain>
    </source>
</reference>
<name>A0A2P8G8M0_9BACT</name>
<evidence type="ECO:0000313" key="2">
    <source>
        <dbReference type="Proteomes" id="UP000241964"/>
    </source>
</evidence>
<sequence length="96" mass="11201">MPLGMQQQRIEQCRRRVCCYIPDGIFDECDCVVATDISSLRDLHFAIQWGHLLKMQKLLPYLLLFQVDLGEVLADDFFLVGFFFIEFVQNLPLMGK</sequence>
<gene>
    <name evidence="1" type="ORF">CLV60_104281</name>
</gene>
<dbReference type="EMBL" id="PYAS01000004">
    <property type="protein sequence ID" value="PSL30339.1"/>
    <property type="molecule type" value="Genomic_DNA"/>
</dbReference>
<dbReference type="Proteomes" id="UP000241964">
    <property type="component" value="Unassembled WGS sequence"/>
</dbReference>
<comment type="caution">
    <text evidence="1">The sequence shown here is derived from an EMBL/GenBank/DDBJ whole genome shotgun (WGS) entry which is preliminary data.</text>
</comment>
<evidence type="ECO:0000313" key="1">
    <source>
        <dbReference type="EMBL" id="PSL30339.1"/>
    </source>
</evidence>